<keyword evidence="6" id="KW-1185">Reference proteome</keyword>
<accession>A0A3Q2Y849</accession>
<reference evidence="5" key="2">
    <citation type="submission" date="2025-09" db="UniProtKB">
        <authorList>
            <consortium name="Ensembl"/>
        </authorList>
    </citation>
    <scope>IDENTIFICATION</scope>
</reference>
<evidence type="ECO:0000313" key="5">
    <source>
        <dbReference type="Ensembl" id="ENSHCOP00000013263.1"/>
    </source>
</evidence>
<feature type="domain" description="MHC class II-associated invariant chain trimerisation" evidence="3">
    <location>
        <begin position="132"/>
        <end position="177"/>
    </location>
</feature>
<feature type="domain" description="MHC class II-associated invariant chain/CLIP MHC II-interacting" evidence="4">
    <location>
        <begin position="14"/>
        <end position="102"/>
    </location>
</feature>
<dbReference type="SUPFAM" id="SSF48305">
    <property type="entry name" value="Class II MHC-associated invariant chain ectoplasmic trimerization domain"/>
    <property type="match status" value="1"/>
</dbReference>
<dbReference type="GO" id="GO:0006886">
    <property type="term" value="P:intracellular protein transport"/>
    <property type="evidence" value="ECO:0007669"/>
    <property type="project" value="InterPro"/>
</dbReference>
<dbReference type="GO" id="GO:0070206">
    <property type="term" value="P:protein trimerization"/>
    <property type="evidence" value="ECO:0007669"/>
    <property type="project" value="InterPro"/>
</dbReference>
<sequence length="275" mass="30961">MEEAGENAPLDRAGSAERLVGEPRSRRGSTGYALKVAGLTTLACLLLASQVFVAFMVFDQRQQIQTMQKDSDKLSRQLHAAQVAPIKMHGPMNHFPMMQAFVDLDSVATKAPVKVGSTPPSLKYNIGNFEMPKFNDTMLGNLKGLKKQLSQSDWKSFESWLHNWIIFKMSTTPTGEQHYYTFLPNESSPRERISHSNDDENNGAKISIKAKNSSVRMQLYTFIHLHTLYYTWFRFCDGSPPNSFTGAMPHILHFYILGTSTKGRPQCHTGRSLVL</sequence>
<dbReference type="Pfam" id="PF08831">
    <property type="entry name" value="MHCassoc_trimer"/>
    <property type="match status" value="1"/>
</dbReference>
<name>A0A3Q2Y849_HIPCM</name>
<feature type="transmembrane region" description="Helical" evidence="2">
    <location>
        <begin position="32"/>
        <end position="58"/>
    </location>
</feature>
<dbReference type="Ensembl" id="ENSHCOT00000020598.1">
    <property type="protein sequence ID" value="ENSHCOP00000013263.1"/>
    <property type="gene ID" value="ENSHCOG00000016397.1"/>
</dbReference>
<evidence type="ECO:0000256" key="1">
    <source>
        <dbReference type="SAM" id="MobiDB-lite"/>
    </source>
</evidence>
<dbReference type="Gene3D" id="1.10.870.10">
    <property type="entry name" value="MHC class II-associated invariant chain, trimerisation domain"/>
    <property type="match status" value="1"/>
</dbReference>
<dbReference type="InterPro" id="IPR011988">
    <property type="entry name" value="MHC_II-assoc_invariant_trimer"/>
</dbReference>
<dbReference type="GO" id="GO:0019882">
    <property type="term" value="P:antigen processing and presentation"/>
    <property type="evidence" value="ECO:0007669"/>
    <property type="project" value="InterPro"/>
</dbReference>
<dbReference type="Pfam" id="PF09307">
    <property type="entry name" value="MHC2-interact"/>
    <property type="match status" value="1"/>
</dbReference>
<dbReference type="GO" id="GO:0042289">
    <property type="term" value="F:MHC class II protein binding"/>
    <property type="evidence" value="ECO:0007669"/>
    <property type="project" value="InterPro"/>
</dbReference>
<dbReference type="PRINTS" id="PR01990">
    <property type="entry name" value="CD74ANTIGEN"/>
</dbReference>
<protein>
    <recommendedName>
        <fullName evidence="7">CD74 molecule, major histocompatibility complex, class II invariant chain a</fullName>
    </recommendedName>
</protein>
<reference evidence="5" key="1">
    <citation type="submission" date="2025-08" db="UniProtKB">
        <authorList>
            <consortium name="Ensembl"/>
        </authorList>
    </citation>
    <scope>IDENTIFICATION</scope>
</reference>
<evidence type="ECO:0000259" key="4">
    <source>
        <dbReference type="Pfam" id="PF09307"/>
    </source>
</evidence>
<evidence type="ECO:0000313" key="6">
    <source>
        <dbReference type="Proteomes" id="UP000264820"/>
    </source>
</evidence>
<keyword evidence="2" id="KW-0812">Transmembrane</keyword>
<evidence type="ECO:0000259" key="3">
    <source>
        <dbReference type="Pfam" id="PF08831"/>
    </source>
</evidence>
<dbReference type="Proteomes" id="UP000264820">
    <property type="component" value="Unplaced"/>
</dbReference>
<proteinExistence type="predicted"/>
<dbReference type="GO" id="GO:0006955">
    <property type="term" value="P:immune response"/>
    <property type="evidence" value="ECO:0007669"/>
    <property type="project" value="InterPro"/>
</dbReference>
<dbReference type="STRING" id="109280.ENSHCOP00000013263"/>
<dbReference type="InterPro" id="IPR036613">
    <property type="entry name" value="MHCII_invariant_trimer_sf"/>
</dbReference>
<organism evidence="5 6">
    <name type="scientific">Hippocampus comes</name>
    <name type="common">Tiger tail seahorse</name>
    <dbReference type="NCBI Taxonomy" id="109280"/>
    <lineage>
        <taxon>Eukaryota</taxon>
        <taxon>Metazoa</taxon>
        <taxon>Chordata</taxon>
        <taxon>Craniata</taxon>
        <taxon>Vertebrata</taxon>
        <taxon>Euteleostomi</taxon>
        <taxon>Actinopterygii</taxon>
        <taxon>Neopterygii</taxon>
        <taxon>Teleostei</taxon>
        <taxon>Neoteleostei</taxon>
        <taxon>Acanthomorphata</taxon>
        <taxon>Syngnathiaria</taxon>
        <taxon>Syngnathiformes</taxon>
        <taxon>Syngnathoidei</taxon>
        <taxon>Syngnathidae</taxon>
        <taxon>Hippocampus</taxon>
    </lineage>
</organism>
<evidence type="ECO:0000256" key="2">
    <source>
        <dbReference type="SAM" id="Phobius"/>
    </source>
</evidence>
<dbReference type="InterPro" id="IPR015386">
    <property type="entry name" value="MHC_II-assoc_invar/CLIP_MHC-bd"/>
</dbReference>
<evidence type="ECO:0008006" key="7">
    <source>
        <dbReference type="Google" id="ProtNLM"/>
    </source>
</evidence>
<dbReference type="InterPro" id="IPR022339">
    <property type="entry name" value="MHC_II-assoc_invar_chain"/>
</dbReference>
<dbReference type="AlphaFoldDB" id="A0A3Q2Y849"/>
<dbReference type="GO" id="GO:0016020">
    <property type="term" value="C:membrane"/>
    <property type="evidence" value="ECO:0007669"/>
    <property type="project" value="InterPro"/>
</dbReference>
<keyword evidence="2" id="KW-1133">Transmembrane helix</keyword>
<dbReference type="GO" id="GO:0035718">
    <property type="term" value="F:macrophage migration inhibitory factor binding"/>
    <property type="evidence" value="ECO:0007669"/>
    <property type="project" value="InterPro"/>
</dbReference>
<feature type="region of interest" description="Disordered" evidence="1">
    <location>
        <begin position="1"/>
        <end position="28"/>
    </location>
</feature>
<keyword evidence="2" id="KW-0472">Membrane</keyword>